<gene>
    <name evidence="2" type="ORF">HAX54_043984</name>
</gene>
<organism evidence="2 3">
    <name type="scientific">Datura stramonium</name>
    <name type="common">Jimsonweed</name>
    <name type="synonym">Common thornapple</name>
    <dbReference type="NCBI Taxonomy" id="4076"/>
    <lineage>
        <taxon>Eukaryota</taxon>
        <taxon>Viridiplantae</taxon>
        <taxon>Streptophyta</taxon>
        <taxon>Embryophyta</taxon>
        <taxon>Tracheophyta</taxon>
        <taxon>Spermatophyta</taxon>
        <taxon>Magnoliopsida</taxon>
        <taxon>eudicotyledons</taxon>
        <taxon>Gunneridae</taxon>
        <taxon>Pentapetalae</taxon>
        <taxon>asterids</taxon>
        <taxon>lamiids</taxon>
        <taxon>Solanales</taxon>
        <taxon>Solanaceae</taxon>
        <taxon>Solanoideae</taxon>
        <taxon>Datureae</taxon>
        <taxon>Datura</taxon>
    </lineage>
</organism>
<evidence type="ECO:0000256" key="1">
    <source>
        <dbReference type="SAM" id="MobiDB-lite"/>
    </source>
</evidence>
<sequence length="328" mass="35846">MAEHYSGDENVSKKRKIIANTPDPKRESIPQTTSETVHQTSKICSLFWCKGRALHNLLMSQVHDNEDEVLHFLVSGAKLRFDLGEFSLITGLRCKGSTFIKKELNDFRLHVDVKFGEILQALAALTKKLEEKKMDECAYFGGRDAYKVALDSTPKVCEVGVGGEKTGAGKGGVDVGESSRDVNVKEQVSQSYFNFLFMRESAIATITQDYYKNKAGAQQQERDLKLNSEKTVGNDFFVDMSESEITLITQATIGAARVNMNVAISDQAVRDGAAHSAICVAVEADDTVGSVAGVRNESTSRVFAEDVDVNESVVASPSKDVICEPMVA</sequence>
<feature type="compositionally biased region" description="Basic and acidic residues" evidence="1">
    <location>
        <begin position="1"/>
        <end position="12"/>
    </location>
</feature>
<accession>A0ABS8W377</accession>
<name>A0ABS8W377_DATST</name>
<keyword evidence="3" id="KW-1185">Reference proteome</keyword>
<protein>
    <submittedName>
        <fullName evidence="2">Uncharacterized protein</fullName>
    </submittedName>
</protein>
<evidence type="ECO:0000313" key="3">
    <source>
        <dbReference type="Proteomes" id="UP000823775"/>
    </source>
</evidence>
<feature type="region of interest" description="Disordered" evidence="1">
    <location>
        <begin position="1"/>
        <end position="34"/>
    </location>
</feature>
<dbReference type="Proteomes" id="UP000823775">
    <property type="component" value="Unassembled WGS sequence"/>
</dbReference>
<evidence type="ECO:0000313" key="2">
    <source>
        <dbReference type="EMBL" id="MCE2056066.1"/>
    </source>
</evidence>
<reference evidence="2 3" key="1">
    <citation type="journal article" date="2021" name="BMC Genomics">
        <title>Datura genome reveals duplications of psychoactive alkaloid biosynthetic genes and high mutation rate following tissue culture.</title>
        <authorList>
            <person name="Rajewski A."/>
            <person name="Carter-House D."/>
            <person name="Stajich J."/>
            <person name="Litt A."/>
        </authorList>
    </citation>
    <scope>NUCLEOTIDE SEQUENCE [LARGE SCALE GENOMIC DNA]</scope>
    <source>
        <strain evidence="2">AR-01</strain>
    </source>
</reference>
<comment type="caution">
    <text evidence="2">The sequence shown here is derived from an EMBL/GenBank/DDBJ whole genome shotgun (WGS) entry which is preliminary data.</text>
</comment>
<dbReference type="EMBL" id="JACEIK010006659">
    <property type="protein sequence ID" value="MCE2056066.1"/>
    <property type="molecule type" value="Genomic_DNA"/>
</dbReference>
<dbReference type="PANTHER" id="PTHR48449:SF1">
    <property type="entry name" value="DUF1985 DOMAIN-CONTAINING PROTEIN"/>
    <property type="match status" value="1"/>
</dbReference>
<dbReference type="PANTHER" id="PTHR48449">
    <property type="entry name" value="DUF1985 DOMAIN-CONTAINING PROTEIN"/>
    <property type="match status" value="1"/>
</dbReference>
<proteinExistence type="predicted"/>